<organism evidence="2 3">
    <name type="scientific">Erysiphe neolycopersici</name>
    <dbReference type="NCBI Taxonomy" id="212602"/>
    <lineage>
        <taxon>Eukaryota</taxon>
        <taxon>Fungi</taxon>
        <taxon>Dikarya</taxon>
        <taxon>Ascomycota</taxon>
        <taxon>Pezizomycotina</taxon>
        <taxon>Leotiomycetes</taxon>
        <taxon>Erysiphales</taxon>
        <taxon>Erysiphaceae</taxon>
        <taxon>Erysiphe</taxon>
    </lineage>
</organism>
<dbReference type="OrthoDB" id="10267914at2759"/>
<feature type="compositionally biased region" description="Polar residues" evidence="1">
    <location>
        <begin position="115"/>
        <end position="128"/>
    </location>
</feature>
<dbReference type="EMBL" id="MCFK01010291">
    <property type="protein sequence ID" value="RKF53732.1"/>
    <property type="molecule type" value="Genomic_DNA"/>
</dbReference>
<name>A0A420H8G8_9PEZI</name>
<keyword evidence="3" id="KW-1185">Reference proteome</keyword>
<accession>A0A420H8G8</accession>
<reference evidence="2 3" key="1">
    <citation type="journal article" date="2018" name="BMC Genomics">
        <title>Comparative genome analyses reveal sequence features reflecting distinct modes of host-adaptation between dicot and monocot powdery mildew.</title>
        <authorList>
            <person name="Wu Y."/>
            <person name="Ma X."/>
            <person name="Pan Z."/>
            <person name="Kale S.D."/>
            <person name="Song Y."/>
            <person name="King H."/>
            <person name="Zhang Q."/>
            <person name="Presley C."/>
            <person name="Deng X."/>
            <person name="Wei C.I."/>
            <person name="Xiao S."/>
        </authorList>
    </citation>
    <scope>NUCLEOTIDE SEQUENCE [LARGE SCALE GENOMIC DNA]</scope>
    <source>
        <strain evidence="2">UMSG2</strain>
    </source>
</reference>
<feature type="region of interest" description="Disordered" evidence="1">
    <location>
        <begin position="106"/>
        <end position="128"/>
    </location>
</feature>
<evidence type="ECO:0000313" key="2">
    <source>
        <dbReference type="EMBL" id="RKF53732.1"/>
    </source>
</evidence>
<dbReference type="Proteomes" id="UP000286134">
    <property type="component" value="Unassembled WGS sequence"/>
</dbReference>
<evidence type="ECO:0000256" key="1">
    <source>
        <dbReference type="SAM" id="MobiDB-lite"/>
    </source>
</evidence>
<sequence>MPSLRTLTQPTMLKDRVVFLRDQCKPISENYHHHTRSLSKRSDSNGIKIDTECWIRSYCCTSQDSLDGLHGKYRLSRILNVGRNYFSKVNLRKRLAGVTCFHYKQHSDHPDESLPNPSTLRPYTSSGVPPQTKTYLAEDFEEKQDSKYGIRINVKPTSYDDALNDLSPTSTISNDDFLRPVRTMKKKRSKTRKVTTYYSSKPPTNRKPRAEVYYSVQKGKRDSFQECSLRDFSTDKKAVGRHLEWLKFLA</sequence>
<gene>
    <name evidence="2" type="ORF">OnM2_102010</name>
</gene>
<comment type="caution">
    <text evidence="2">The sequence shown here is derived from an EMBL/GenBank/DDBJ whole genome shotgun (WGS) entry which is preliminary data.</text>
</comment>
<dbReference type="AlphaFoldDB" id="A0A420H8G8"/>
<evidence type="ECO:0000313" key="3">
    <source>
        <dbReference type="Proteomes" id="UP000286134"/>
    </source>
</evidence>
<proteinExistence type="predicted"/>
<protein>
    <submittedName>
        <fullName evidence="2">Uncharacterized protein</fullName>
    </submittedName>
</protein>